<sequence length="128" mass="13498">GRGRGAEMGSESGPDGLRQTVAVSTSAGQVQCCDESDDARFDQDEFFGIRGGGIGGVSFMASPCATIPRPADPSLVCDGGERGQILDLRLKGVITTVNVEGPGPFKLFMKTCRSKIVAVQEHRTPIRN</sequence>
<evidence type="ECO:0000313" key="3">
    <source>
        <dbReference type="Proteomes" id="UP001189429"/>
    </source>
</evidence>
<feature type="non-terminal residue" evidence="2">
    <location>
        <position position="1"/>
    </location>
</feature>
<accession>A0ABN9RA58</accession>
<organism evidence="2 3">
    <name type="scientific">Prorocentrum cordatum</name>
    <dbReference type="NCBI Taxonomy" id="2364126"/>
    <lineage>
        <taxon>Eukaryota</taxon>
        <taxon>Sar</taxon>
        <taxon>Alveolata</taxon>
        <taxon>Dinophyceae</taxon>
        <taxon>Prorocentrales</taxon>
        <taxon>Prorocentraceae</taxon>
        <taxon>Prorocentrum</taxon>
    </lineage>
</organism>
<dbReference type="EMBL" id="CAUYUJ010005768">
    <property type="protein sequence ID" value="CAK0814861.1"/>
    <property type="molecule type" value="Genomic_DNA"/>
</dbReference>
<dbReference type="Proteomes" id="UP001189429">
    <property type="component" value="Unassembled WGS sequence"/>
</dbReference>
<keyword evidence="3" id="KW-1185">Reference proteome</keyword>
<protein>
    <submittedName>
        <fullName evidence="2">Uncharacterized protein</fullName>
    </submittedName>
</protein>
<name>A0ABN9RA58_9DINO</name>
<evidence type="ECO:0000313" key="2">
    <source>
        <dbReference type="EMBL" id="CAK0814861.1"/>
    </source>
</evidence>
<feature type="region of interest" description="Disordered" evidence="1">
    <location>
        <begin position="1"/>
        <end position="21"/>
    </location>
</feature>
<proteinExistence type="predicted"/>
<gene>
    <name evidence="2" type="ORF">PCOR1329_LOCUS18355</name>
</gene>
<evidence type="ECO:0000256" key="1">
    <source>
        <dbReference type="SAM" id="MobiDB-lite"/>
    </source>
</evidence>
<reference evidence="2" key="1">
    <citation type="submission" date="2023-10" db="EMBL/GenBank/DDBJ databases">
        <authorList>
            <person name="Chen Y."/>
            <person name="Shah S."/>
            <person name="Dougan E. K."/>
            <person name="Thang M."/>
            <person name="Chan C."/>
        </authorList>
    </citation>
    <scope>NUCLEOTIDE SEQUENCE [LARGE SCALE GENOMIC DNA]</scope>
</reference>
<comment type="caution">
    <text evidence="2">The sequence shown here is derived from an EMBL/GenBank/DDBJ whole genome shotgun (WGS) entry which is preliminary data.</text>
</comment>